<dbReference type="AlphaFoldDB" id="A0A250WVG0"/>
<sequence>MLQTHVSSKVRLQSRRPLSLRPFVSLRISSPKTSTLGRAEVTARFFKFGKNGFGAEDAGIVGSQGRDDYIYDDVEQYFNYMGILAEEGCMDRMDKLLEGRHPIDVILLLAAKENDTPKIGEILKAGANPNVKDIDGKTPLDLCTKEEVKQLIKAALAKSSS</sequence>
<comment type="caution">
    <text evidence="1">The sequence shown here is derived from an EMBL/GenBank/DDBJ whole genome shotgun (WGS) entry which is preliminary data.</text>
</comment>
<accession>A0A250WVG0</accession>
<gene>
    <name evidence="1" type="ORF">CEUSTIGMA_g2264.t1</name>
</gene>
<dbReference type="SUPFAM" id="SSF48403">
    <property type="entry name" value="Ankyrin repeat"/>
    <property type="match status" value="1"/>
</dbReference>
<dbReference type="InterPro" id="IPR036770">
    <property type="entry name" value="Ankyrin_rpt-contain_sf"/>
</dbReference>
<dbReference type="EMBL" id="BEGY01000009">
    <property type="protein sequence ID" value="GAX74817.1"/>
    <property type="molecule type" value="Genomic_DNA"/>
</dbReference>
<name>A0A250WVG0_9CHLO</name>
<dbReference type="Proteomes" id="UP000232323">
    <property type="component" value="Unassembled WGS sequence"/>
</dbReference>
<dbReference type="InterPro" id="IPR044242">
    <property type="entry name" value="LTD-like"/>
</dbReference>
<dbReference type="Gene3D" id="1.25.40.20">
    <property type="entry name" value="Ankyrin repeat-containing domain"/>
    <property type="match status" value="1"/>
</dbReference>
<dbReference type="STRING" id="1157962.A0A250WVG0"/>
<dbReference type="PANTHER" id="PTHR47317:SF1">
    <property type="entry name" value="PROTEIN LHCP TRANSLOCATION DEFECT"/>
    <property type="match status" value="1"/>
</dbReference>
<reference evidence="1 2" key="1">
    <citation type="submission" date="2017-08" db="EMBL/GenBank/DDBJ databases">
        <title>Acidophilic green algal genome provides insights into adaptation to an acidic environment.</title>
        <authorList>
            <person name="Hirooka S."/>
            <person name="Hirose Y."/>
            <person name="Kanesaki Y."/>
            <person name="Higuchi S."/>
            <person name="Fujiwara T."/>
            <person name="Onuma R."/>
            <person name="Era A."/>
            <person name="Ohbayashi R."/>
            <person name="Uzuka A."/>
            <person name="Nozaki H."/>
            <person name="Yoshikawa H."/>
            <person name="Miyagishima S.Y."/>
        </authorList>
    </citation>
    <scope>NUCLEOTIDE SEQUENCE [LARGE SCALE GENOMIC DNA]</scope>
    <source>
        <strain evidence="1 2">NIES-2499</strain>
    </source>
</reference>
<keyword evidence="2" id="KW-1185">Reference proteome</keyword>
<dbReference type="GO" id="GO:0009941">
    <property type="term" value="C:chloroplast envelope"/>
    <property type="evidence" value="ECO:0007669"/>
    <property type="project" value="TreeGrafter"/>
</dbReference>
<organism evidence="1 2">
    <name type="scientific">Chlamydomonas eustigma</name>
    <dbReference type="NCBI Taxonomy" id="1157962"/>
    <lineage>
        <taxon>Eukaryota</taxon>
        <taxon>Viridiplantae</taxon>
        <taxon>Chlorophyta</taxon>
        <taxon>core chlorophytes</taxon>
        <taxon>Chlorophyceae</taxon>
        <taxon>CS clade</taxon>
        <taxon>Chlamydomonadales</taxon>
        <taxon>Chlamydomonadaceae</taxon>
        <taxon>Chlamydomonas</taxon>
    </lineage>
</organism>
<dbReference type="PANTHER" id="PTHR47317">
    <property type="entry name" value="PROTEIN LHCP TRANSLOCATION DEFECT"/>
    <property type="match status" value="1"/>
</dbReference>
<proteinExistence type="predicted"/>
<dbReference type="GO" id="GO:0009570">
    <property type="term" value="C:chloroplast stroma"/>
    <property type="evidence" value="ECO:0007669"/>
    <property type="project" value="InterPro"/>
</dbReference>
<dbReference type="GO" id="GO:0006886">
    <property type="term" value="P:intracellular protein transport"/>
    <property type="evidence" value="ECO:0007669"/>
    <property type="project" value="InterPro"/>
</dbReference>
<dbReference type="OrthoDB" id="539213at2759"/>
<dbReference type="GO" id="GO:0090391">
    <property type="term" value="P:granum assembly"/>
    <property type="evidence" value="ECO:0007669"/>
    <property type="project" value="InterPro"/>
</dbReference>
<evidence type="ECO:0000313" key="2">
    <source>
        <dbReference type="Proteomes" id="UP000232323"/>
    </source>
</evidence>
<evidence type="ECO:0000313" key="1">
    <source>
        <dbReference type="EMBL" id="GAX74817.1"/>
    </source>
</evidence>
<protein>
    <submittedName>
        <fullName evidence="1">Uncharacterized protein</fullName>
    </submittedName>
</protein>